<dbReference type="InterPro" id="IPR011009">
    <property type="entry name" value="Kinase-like_dom_sf"/>
</dbReference>
<dbReference type="InterPro" id="IPR000719">
    <property type="entry name" value="Prot_kinase_dom"/>
</dbReference>
<dbReference type="SUPFAM" id="SSF56112">
    <property type="entry name" value="Protein kinase-like (PK-like)"/>
    <property type="match status" value="1"/>
</dbReference>
<protein>
    <submittedName>
        <fullName evidence="6">Serine/threonine protein kinase</fullName>
    </submittedName>
</protein>
<dbReference type="AlphaFoldDB" id="K1XGZ8"/>
<dbReference type="EMBL" id="JH921430">
    <property type="protein sequence ID" value="EKD20053.1"/>
    <property type="molecule type" value="Genomic_DNA"/>
</dbReference>
<dbReference type="KEGG" id="mbe:MBM_02005"/>
<accession>K1XGZ8</accession>
<dbReference type="OrthoDB" id="1668230at2759"/>
<evidence type="ECO:0000313" key="7">
    <source>
        <dbReference type="Proteomes" id="UP000006753"/>
    </source>
</evidence>
<evidence type="ECO:0000256" key="4">
    <source>
        <dbReference type="ARBA" id="ARBA00022840"/>
    </source>
</evidence>
<dbReference type="InterPro" id="IPR051681">
    <property type="entry name" value="Ser/Thr_Kinases-Pseudokinases"/>
</dbReference>
<keyword evidence="7" id="KW-1185">Reference proteome</keyword>
<evidence type="ECO:0000256" key="3">
    <source>
        <dbReference type="ARBA" id="ARBA00022777"/>
    </source>
</evidence>
<dbReference type="GeneID" id="18757940"/>
<dbReference type="GO" id="GO:0005524">
    <property type="term" value="F:ATP binding"/>
    <property type="evidence" value="ECO:0007669"/>
    <property type="project" value="UniProtKB-KW"/>
</dbReference>
<name>K1XGZ8_MARBU</name>
<sequence>MSFDLTPCISDAFDQQDDFYSCPEPPPPTSIIEKSSFACSFQIPSPISQQQILQSFPSLPCLTPISETKTTCVPPPLRPSTAPPDSYPEIPIEYLPHLFLIGAGQSGKIHLLTSTAVLKLPIEGHRVDLKNEREIYSRLAVSQHPSILTYLGQLYSGIVLAYHPLGNLRIFIHGVADSGLGVAEEHLQLLERNRTLWARQVAEGVQFLHQNGIVHCNTSSENTLITCKQDVVLCGFSSSIMDGVARVGETRWSRWYKFVGDEDGDGSGEGRQYSVQDDLWAVGTVCYEMWTRRRMWGDFEEKERVELYQAGEWPCLDSAGHMGNVIAKCWLDGYGCAGDLLSDLGEVFESEESKAVASCIAEEASAWQAVD</sequence>
<dbReference type="PANTHER" id="PTHR44329:SF288">
    <property type="entry name" value="MITOGEN-ACTIVATED PROTEIN KINASE KINASE KINASE 20"/>
    <property type="match status" value="1"/>
</dbReference>
<dbReference type="RefSeq" id="XP_007289894.1">
    <property type="nucleotide sequence ID" value="XM_007289832.1"/>
</dbReference>
<dbReference type="STRING" id="1072389.K1XGZ8"/>
<evidence type="ECO:0000313" key="6">
    <source>
        <dbReference type="EMBL" id="EKD20053.1"/>
    </source>
</evidence>
<dbReference type="PROSITE" id="PS50011">
    <property type="entry name" value="PROTEIN_KINASE_DOM"/>
    <property type="match status" value="1"/>
</dbReference>
<feature type="domain" description="Protein kinase" evidence="5">
    <location>
        <begin position="95"/>
        <end position="371"/>
    </location>
</feature>
<keyword evidence="4" id="KW-0067">ATP-binding</keyword>
<organism evidence="6 7">
    <name type="scientific">Marssonina brunnea f. sp. multigermtubi (strain MB_m1)</name>
    <name type="common">Marssonina leaf spot fungus</name>
    <dbReference type="NCBI Taxonomy" id="1072389"/>
    <lineage>
        <taxon>Eukaryota</taxon>
        <taxon>Fungi</taxon>
        <taxon>Dikarya</taxon>
        <taxon>Ascomycota</taxon>
        <taxon>Pezizomycotina</taxon>
        <taxon>Leotiomycetes</taxon>
        <taxon>Helotiales</taxon>
        <taxon>Drepanopezizaceae</taxon>
        <taxon>Drepanopeziza</taxon>
    </lineage>
</organism>
<evidence type="ECO:0000256" key="1">
    <source>
        <dbReference type="ARBA" id="ARBA00022679"/>
    </source>
</evidence>
<keyword evidence="1" id="KW-0808">Transferase</keyword>
<dbReference type="PANTHER" id="PTHR44329">
    <property type="entry name" value="SERINE/THREONINE-PROTEIN KINASE TNNI3K-RELATED"/>
    <property type="match status" value="1"/>
</dbReference>
<dbReference type="HOGENOM" id="CLU_746130_0_0_1"/>
<dbReference type="GO" id="GO:0004674">
    <property type="term" value="F:protein serine/threonine kinase activity"/>
    <property type="evidence" value="ECO:0007669"/>
    <property type="project" value="UniProtKB-KW"/>
</dbReference>
<dbReference type="Proteomes" id="UP000006753">
    <property type="component" value="Unassembled WGS sequence"/>
</dbReference>
<evidence type="ECO:0000259" key="5">
    <source>
        <dbReference type="PROSITE" id="PS50011"/>
    </source>
</evidence>
<evidence type="ECO:0000256" key="2">
    <source>
        <dbReference type="ARBA" id="ARBA00022741"/>
    </source>
</evidence>
<gene>
    <name evidence="6" type="ORF">MBM_02005</name>
</gene>
<proteinExistence type="predicted"/>
<dbReference type="SMART" id="SM00220">
    <property type="entry name" value="S_TKc"/>
    <property type="match status" value="1"/>
</dbReference>
<keyword evidence="2" id="KW-0547">Nucleotide-binding</keyword>
<dbReference type="Pfam" id="PF00069">
    <property type="entry name" value="Pkinase"/>
    <property type="match status" value="1"/>
</dbReference>
<reference evidence="6 7" key="1">
    <citation type="journal article" date="2012" name="BMC Genomics">
        <title>Sequencing the genome of Marssonina brunnea reveals fungus-poplar co-evolution.</title>
        <authorList>
            <person name="Zhu S."/>
            <person name="Cao Y.-Z."/>
            <person name="Jiang C."/>
            <person name="Tan B.-Y."/>
            <person name="Wang Z."/>
            <person name="Feng S."/>
            <person name="Zhang L."/>
            <person name="Su X.-H."/>
            <person name="Brejova B."/>
            <person name="Vinar T."/>
            <person name="Xu M."/>
            <person name="Wang M.-X."/>
            <person name="Zhang S.-G."/>
            <person name="Huang M.-R."/>
            <person name="Wu R."/>
            <person name="Zhou Y."/>
        </authorList>
    </citation>
    <scope>NUCLEOTIDE SEQUENCE [LARGE SCALE GENOMIC DNA]</scope>
    <source>
        <strain evidence="6 7">MB_m1</strain>
    </source>
</reference>
<dbReference type="Gene3D" id="1.10.510.10">
    <property type="entry name" value="Transferase(Phosphotransferase) domain 1"/>
    <property type="match status" value="1"/>
</dbReference>
<keyword evidence="3 6" id="KW-0418">Kinase</keyword>
<dbReference type="InParanoid" id="K1XGZ8"/>
<keyword evidence="6" id="KW-0723">Serine/threonine-protein kinase</keyword>